<dbReference type="Gene3D" id="2.60.120.10">
    <property type="entry name" value="Jelly Rolls"/>
    <property type="match status" value="1"/>
</dbReference>
<dbReference type="InterPro" id="IPR029303">
    <property type="entry name" value="CapF_C"/>
</dbReference>
<organism evidence="2">
    <name type="scientific">hydrothermal vent metagenome</name>
    <dbReference type="NCBI Taxonomy" id="652676"/>
    <lineage>
        <taxon>unclassified sequences</taxon>
        <taxon>metagenomes</taxon>
        <taxon>ecological metagenomes</taxon>
    </lineage>
</organism>
<evidence type="ECO:0000259" key="1">
    <source>
        <dbReference type="Pfam" id="PF14667"/>
    </source>
</evidence>
<protein>
    <recommendedName>
        <fullName evidence="1">Capsular polysaccharide assembling protein CapF C-terminal domain-containing protein</fullName>
    </recommendedName>
</protein>
<sequence>MERFAVIKGKARIELRKTGSNTRYSFEIDGSQPAYIDIPVWHTHNITNVGNNDLYTIFWVNEIYGQNDPDSYFEEV</sequence>
<dbReference type="EMBL" id="UOEP01000122">
    <property type="protein sequence ID" value="VAW20524.1"/>
    <property type="molecule type" value="Genomic_DNA"/>
</dbReference>
<dbReference type="Pfam" id="PF14667">
    <property type="entry name" value="Polysacc_synt_C"/>
    <property type="match status" value="1"/>
</dbReference>
<dbReference type="InterPro" id="IPR011051">
    <property type="entry name" value="RmlC_Cupin_sf"/>
</dbReference>
<proteinExistence type="predicted"/>
<dbReference type="SUPFAM" id="SSF51182">
    <property type="entry name" value="RmlC-like cupins"/>
    <property type="match status" value="1"/>
</dbReference>
<reference evidence="2" key="1">
    <citation type="submission" date="2018-06" db="EMBL/GenBank/DDBJ databases">
        <authorList>
            <person name="Zhirakovskaya E."/>
        </authorList>
    </citation>
    <scope>NUCLEOTIDE SEQUENCE</scope>
</reference>
<gene>
    <name evidence="2" type="ORF">MNBD_BACTEROID01-2268</name>
</gene>
<dbReference type="InterPro" id="IPR014710">
    <property type="entry name" value="RmlC-like_jellyroll"/>
</dbReference>
<feature type="domain" description="Capsular polysaccharide assembling protein CapF C-terminal" evidence="1">
    <location>
        <begin position="1"/>
        <end position="72"/>
    </location>
</feature>
<dbReference type="AlphaFoldDB" id="A0A3B0UJW2"/>
<name>A0A3B0UJW2_9ZZZZ</name>
<evidence type="ECO:0000313" key="2">
    <source>
        <dbReference type="EMBL" id="VAW20524.1"/>
    </source>
</evidence>
<accession>A0A3B0UJW2</accession>